<dbReference type="InterPro" id="IPR023352">
    <property type="entry name" value="MAPEG-like_dom_sf"/>
</dbReference>
<gene>
    <name evidence="7" type="ORF">ACFQ2X_05410</name>
</gene>
<evidence type="ECO:0000256" key="6">
    <source>
        <dbReference type="SAM" id="SignalP"/>
    </source>
</evidence>
<protein>
    <submittedName>
        <fullName evidence="7">MAPEG family protein</fullName>
    </submittedName>
</protein>
<dbReference type="SUPFAM" id="SSF161084">
    <property type="entry name" value="MAPEG domain-like"/>
    <property type="match status" value="1"/>
</dbReference>
<organism evidence="7 8">
    <name type="scientific">Microbulbifer celer</name>
    <dbReference type="NCBI Taxonomy" id="435905"/>
    <lineage>
        <taxon>Bacteria</taxon>
        <taxon>Pseudomonadati</taxon>
        <taxon>Pseudomonadota</taxon>
        <taxon>Gammaproteobacteria</taxon>
        <taxon>Cellvibrionales</taxon>
        <taxon>Microbulbiferaceae</taxon>
        <taxon>Microbulbifer</taxon>
    </lineage>
</organism>
<evidence type="ECO:0000313" key="7">
    <source>
        <dbReference type="EMBL" id="MFD1216030.1"/>
    </source>
</evidence>
<dbReference type="Proteomes" id="UP001597264">
    <property type="component" value="Unassembled WGS sequence"/>
</dbReference>
<dbReference type="InterPro" id="IPR001129">
    <property type="entry name" value="Membr-assoc_MAPEG"/>
</dbReference>
<name>A0ABW3U876_9GAMM</name>
<dbReference type="RefSeq" id="WP_230436093.1">
    <property type="nucleotide sequence ID" value="NZ_CP087715.1"/>
</dbReference>
<evidence type="ECO:0000313" key="8">
    <source>
        <dbReference type="Proteomes" id="UP001597264"/>
    </source>
</evidence>
<dbReference type="Gene3D" id="1.20.120.550">
    <property type="entry name" value="Membrane associated eicosanoid/glutathione metabolism-like domain"/>
    <property type="match status" value="1"/>
</dbReference>
<evidence type="ECO:0000256" key="5">
    <source>
        <dbReference type="SAM" id="Phobius"/>
    </source>
</evidence>
<accession>A0ABW3U876</accession>
<dbReference type="Pfam" id="PF01124">
    <property type="entry name" value="MAPEG"/>
    <property type="match status" value="1"/>
</dbReference>
<evidence type="ECO:0000256" key="1">
    <source>
        <dbReference type="ARBA" id="ARBA00004370"/>
    </source>
</evidence>
<feature type="chain" id="PRO_5047305221" evidence="6">
    <location>
        <begin position="20"/>
        <end position="129"/>
    </location>
</feature>
<comment type="subcellular location">
    <subcellularLocation>
        <location evidence="1">Membrane</location>
    </subcellularLocation>
</comment>
<dbReference type="PANTHER" id="PTHR35371:SF1">
    <property type="entry name" value="BLR7753 PROTEIN"/>
    <property type="match status" value="1"/>
</dbReference>
<dbReference type="EMBL" id="JBHTLR010000005">
    <property type="protein sequence ID" value="MFD1216030.1"/>
    <property type="molecule type" value="Genomic_DNA"/>
</dbReference>
<evidence type="ECO:0000256" key="3">
    <source>
        <dbReference type="ARBA" id="ARBA00022989"/>
    </source>
</evidence>
<keyword evidence="4 5" id="KW-0472">Membrane</keyword>
<evidence type="ECO:0000256" key="4">
    <source>
        <dbReference type="ARBA" id="ARBA00023136"/>
    </source>
</evidence>
<reference evidence="8" key="1">
    <citation type="journal article" date="2019" name="Int. J. Syst. Evol. Microbiol.">
        <title>The Global Catalogue of Microorganisms (GCM) 10K type strain sequencing project: providing services to taxonomists for standard genome sequencing and annotation.</title>
        <authorList>
            <consortium name="The Broad Institute Genomics Platform"/>
            <consortium name="The Broad Institute Genome Sequencing Center for Infectious Disease"/>
            <person name="Wu L."/>
            <person name="Ma J."/>
        </authorList>
    </citation>
    <scope>NUCLEOTIDE SEQUENCE [LARGE SCALE GENOMIC DNA]</scope>
    <source>
        <strain evidence="8">CCUG 54356</strain>
    </source>
</reference>
<dbReference type="PANTHER" id="PTHR35371">
    <property type="entry name" value="INNER MEMBRANE PROTEIN"/>
    <property type="match status" value="1"/>
</dbReference>
<keyword evidence="2 5" id="KW-0812">Transmembrane</keyword>
<comment type="caution">
    <text evidence="7">The sequence shown here is derived from an EMBL/GenBank/DDBJ whole genome shotgun (WGS) entry which is preliminary data.</text>
</comment>
<evidence type="ECO:0000256" key="2">
    <source>
        <dbReference type="ARBA" id="ARBA00022692"/>
    </source>
</evidence>
<keyword evidence="8" id="KW-1185">Reference proteome</keyword>
<keyword evidence="3 5" id="KW-1133">Transmembrane helix</keyword>
<feature type="transmembrane region" description="Helical" evidence="5">
    <location>
        <begin position="79"/>
        <end position="99"/>
    </location>
</feature>
<feature type="transmembrane region" description="Helical" evidence="5">
    <location>
        <begin position="108"/>
        <end position="128"/>
    </location>
</feature>
<proteinExistence type="predicted"/>
<feature type="signal peptide" evidence="6">
    <location>
        <begin position="1"/>
        <end position="19"/>
    </location>
</feature>
<sequence>MATAIWCLLMALLMPPIFAAIAKATAEGRYNNRSPRAFLEKQSGISRRADWAQRNSFEILPAFIAGIFAAIAAGIDEQWLARLSIIFVVTRILYGICYLKDWASARTLCWFVGLACCLWLLMMAALAAG</sequence>
<keyword evidence="6" id="KW-0732">Signal</keyword>